<evidence type="ECO:0000256" key="5">
    <source>
        <dbReference type="ARBA" id="ARBA00022777"/>
    </source>
</evidence>
<protein>
    <recommendedName>
        <fullName evidence="1">non-specific serine/threonine protein kinase</fullName>
        <ecNumber evidence="1">2.7.11.1</ecNumber>
    </recommendedName>
</protein>
<evidence type="ECO:0000256" key="4">
    <source>
        <dbReference type="ARBA" id="ARBA00022741"/>
    </source>
</evidence>
<evidence type="ECO:0000256" key="3">
    <source>
        <dbReference type="ARBA" id="ARBA00022679"/>
    </source>
</evidence>
<organism evidence="10 11">
    <name type="scientific">Cylindrobasidium torrendii FP15055 ss-10</name>
    <dbReference type="NCBI Taxonomy" id="1314674"/>
    <lineage>
        <taxon>Eukaryota</taxon>
        <taxon>Fungi</taxon>
        <taxon>Dikarya</taxon>
        <taxon>Basidiomycota</taxon>
        <taxon>Agaricomycotina</taxon>
        <taxon>Agaricomycetes</taxon>
        <taxon>Agaricomycetidae</taxon>
        <taxon>Agaricales</taxon>
        <taxon>Marasmiineae</taxon>
        <taxon>Physalacriaceae</taxon>
        <taxon>Cylindrobasidium</taxon>
    </lineage>
</organism>
<sequence length="187" mass="21176">MEYVHGCDLRQWMYLYNPFDNNLIRHIAKEALTGLAYLHDKVKAVHRDISTTNIIMDVTCRVKIIDMGCALRLDARSLATEPARSNRVLFNVGIEHFRAPEALAHRGWYFVSDIWSLGMVLLFVFSANSHNLVDHSSKSLASSLLRRLPALAQTGQMGELLSMMMTANEAQRPTAQTLLGHPWFAYS</sequence>
<dbReference type="EC" id="2.7.11.1" evidence="1"/>
<comment type="catalytic activity">
    <reaction evidence="8">
        <text>L-seryl-[protein] + ATP = O-phospho-L-seryl-[protein] + ADP + H(+)</text>
        <dbReference type="Rhea" id="RHEA:17989"/>
        <dbReference type="Rhea" id="RHEA-COMP:9863"/>
        <dbReference type="Rhea" id="RHEA-COMP:11604"/>
        <dbReference type="ChEBI" id="CHEBI:15378"/>
        <dbReference type="ChEBI" id="CHEBI:29999"/>
        <dbReference type="ChEBI" id="CHEBI:30616"/>
        <dbReference type="ChEBI" id="CHEBI:83421"/>
        <dbReference type="ChEBI" id="CHEBI:456216"/>
        <dbReference type="EC" id="2.7.11.1"/>
    </reaction>
</comment>
<dbReference type="EMBL" id="KN880442">
    <property type="protein sequence ID" value="KIY72633.1"/>
    <property type="molecule type" value="Genomic_DNA"/>
</dbReference>
<dbReference type="GO" id="GO:0004674">
    <property type="term" value="F:protein serine/threonine kinase activity"/>
    <property type="evidence" value="ECO:0007669"/>
    <property type="project" value="UniProtKB-KW"/>
</dbReference>
<dbReference type="PROSITE" id="PS50011">
    <property type="entry name" value="PROTEIN_KINASE_DOM"/>
    <property type="match status" value="1"/>
</dbReference>
<keyword evidence="5 10" id="KW-0418">Kinase</keyword>
<evidence type="ECO:0000313" key="10">
    <source>
        <dbReference type="EMBL" id="KIY72633.1"/>
    </source>
</evidence>
<dbReference type="STRING" id="1314674.A0A0D7BPZ5"/>
<comment type="catalytic activity">
    <reaction evidence="7">
        <text>L-threonyl-[protein] + ATP = O-phospho-L-threonyl-[protein] + ADP + H(+)</text>
        <dbReference type="Rhea" id="RHEA:46608"/>
        <dbReference type="Rhea" id="RHEA-COMP:11060"/>
        <dbReference type="Rhea" id="RHEA-COMP:11605"/>
        <dbReference type="ChEBI" id="CHEBI:15378"/>
        <dbReference type="ChEBI" id="CHEBI:30013"/>
        <dbReference type="ChEBI" id="CHEBI:30616"/>
        <dbReference type="ChEBI" id="CHEBI:61977"/>
        <dbReference type="ChEBI" id="CHEBI:456216"/>
        <dbReference type="EC" id="2.7.11.1"/>
    </reaction>
</comment>
<accession>A0A0D7BPZ5</accession>
<keyword evidence="2" id="KW-0723">Serine/threonine-protein kinase</keyword>
<evidence type="ECO:0000259" key="9">
    <source>
        <dbReference type="PROSITE" id="PS50011"/>
    </source>
</evidence>
<gene>
    <name evidence="10" type="ORF">CYLTODRAFT_29256</name>
</gene>
<keyword evidence="11" id="KW-1185">Reference proteome</keyword>
<dbReference type="InterPro" id="IPR011009">
    <property type="entry name" value="Kinase-like_dom_sf"/>
</dbReference>
<evidence type="ECO:0000256" key="1">
    <source>
        <dbReference type="ARBA" id="ARBA00012513"/>
    </source>
</evidence>
<dbReference type="InterPro" id="IPR053235">
    <property type="entry name" value="Ser_Thr_kinase"/>
</dbReference>
<reference evidence="10 11" key="1">
    <citation type="journal article" date="2015" name="Fungal Genet. Biol.">
        <title>Evolution of novel wood decay mechanisms in Agaricales revealed by the genome sequences of Fistulina hepatica and Cylindrobasidium torrendii.</title>
        <authorList>
            <person name="Floudas D."/>
            <person name="Held B.W."/>
            <person name="Riley R."/>
            <person name="Nagy L.G."/>
            <person name="Koehler G."/>
            <person name="Ransdell A.S."/>
            <person name="Younus H."/>
            <person name="Chow J."/>
            <person name="Chiniquy J."/>
            <person name="Lipzen A."/>
            <person name="Tritt A."/>
            <person name="Sun H."/>
            <person name="Haridas S."/>
            <person name="LaButti K."/>
            <person name="Ohm R.A."/>
            <person name="Kues U."/>
            <person name="Blanchette R.A."/>
            <person name="Grigoriev I.V."/>
            <person name="Minto R.E."/>
            <person name="Hibbett D.S."/>
        </authorList>
    </citation>
    <scope>NUCLEOTIDE SEQUENCE [LARGE SCALE GENOMIC DNA]</scope>
    <source>
        <strain evidence="10 11">FP15055 ss-10</strain>
    </source>
</reference>
<dbReference type="Pfam" id="PF00069">
    <property type="entry name" value="Pkinase"/>
    <property type="match status" value="1"/>
</dbReference>
<evidence type="ECO:0000256" key="2">
    <source>
        <dbReference type="ARBA" id="ARBA00022527"/>
    </source>
</evidence>
<dbReference type="PANTHER" id="PTHR24361:SF433">
    <property type="entry name" value="PROTEIN KINASE DOMAIN-CONTAINING PROTEIN"/>
    <property type="match status" value="1"/>
</dbReference>
<keyword evidence="3" id="KW-0808">Transferase</keyword>
<dbReference type="SUPFAM" id="SSF56112">
    <property type="entry name" value="Protein kinase-like (PK-like)"/>
    <property type="match status" value="1"/>
</dbReference>
<dbReference type="AlphaFoldDB" id="A0A0D7BPZ5"/>
<proteinExistence type="predicted"/>
<name>A0A0D7BPZ5_9AGAR</name>
<feature type="domain" description="Protein kinase" evidence="9">
    <location>
        <begin position="1"/>
        <end position="184"/>
    </location>
</feature>
<evidence type="ECO:0000313" key="11">
    <source>
        <dbReference type="Proteomes" id="UP000054007"/>
    </source>
</evidence>
<keyword evidence="4" id="KW-0547">Nucleotide-binding</keyword>
<dbReference type="InterPro" id="IPR000719">
    <property type="entry name" value="Prot_kinase_dom"/>
</dbReference>
<dbReference type="GO" id="GO:0005524">
    <property type="term" value="F:ATP binding"/>
    <property type="evidence" value="ECO:0007669"/>
    <property type="project" value="UniProtKB-KW"/>
</dbReference>
<dbReference type="GO" id="GO:0005737">
    <property type="term" value="C:cytoplasm"/>
    <property type="evidence" value="ECO:0007669"/>
    <property type="project" value="TreeGrafter"/>
</dbReference>
<dbReference type="PANTHER" id="PTHR24361">
    <property type="entry name" value="MITOGEN-ACTIVATED KINASE KINASE KINASE"/>
    <property type="match status" value="1"/>
</dbReference>
<evidence type="ECO:0000256" key="6">
    <source>
        <dbReference type="ARBA" id="ARBA00022840"/>
    </source>
</evidence>
<evidence type="ECO:0000256" key="7">
    <source>
        <dbReference type="ARBA" id="ARBA00047899"/>
    </source>
</evidence>
<evidence type="ECO:0000256" key="8">
    <source>
        <dbReference type="ARBA" id="ARBA00048679"/>
    </source>
</evidence>
<dbReference type="SMART" id="SM00220">
    <property type="entry name" value="S_TKc"/>
    <property type="match status" value="1"/>
</dbReference>
<keyword evidence="6" id="KW-0067">ATP-binding</keyword>
<dbReference type="Gene3D" id="1.10.510.10">
    <property type="entry name" value="Transferase(Phosphotransferase) domain 1"/>
    <property type="match status" value="1"/>
</dbReference>
<dbReference type="OrthoDB" id="4062651at2759"/>
<dbReference type="Proteomes" id="UP000054007">
    <property type="component" value="Unassembled WGS sequence"/>
</dbReference>